<dbReference type="STRING" id="118168.MC7420_2345"/>
<gene>
    <name evidence="3" type="ORF">MC7420_2345</name>
</gene>
<dbReference type="Proteomes" id="UP000003835">
    <property type="component" value="Unassembled WGS sequence"/>
</dbReference>
<dbReference type="EMBL" id="DS989870">
    <property type="protein sequence ID" value="EDX71679.1"/>
    <property type="molecule type" value="Genomic_DNA"/>
</dbReference>
<dbReference type="OrthoDB" id="573757at2"/>
<evidence type="ECO:0000256" key="1">
    <source>
        <dbReference type="SAM" id="MobiDB-lite"/>
    </source>
</evidence>
<feature type="region of interest" description="Disordered" evidence="1">
    <location>
        <begin position="450"/>
        <end position="490"/>
    </location>
</feature>
<dbReference type="SUPFAM" id="SSF53098">
    <property type="entry name" value="Ribonuclease H-like"/>
    <property type="match status" value="1"/>
</dbReference>
<organism evidence="3 4">
    <name type="scientific">Coleofasciculus chthonoplastes PCC 7420</name>
    <dbReference type="NCBI Taxonomy" id="118168"/>
    <lineage>
        <taxon>Bacteria</taxon>
        <taxon>Bacillati</taxon>
        <taxon>Cyanobacteriota</taxon>
        <taxon>Cyanophyceae</taxon>
        <taxon>Coleofasciculales</taxon>
        <taxon>Coleofasciculaceae</taxon>
        <taxon>Coleofasciculus</taxon>
    </lineage>
</organism>
<feature type="domain" description="Transposase IS701-like DDE" evidence="2">
    <location>
        <begin position="20"/>
        <end position="289"/>
    </location>
</feature>
<dbReference type="Pfam" id="PF13546">
    <property type="entry name" value="DDE_5"/>
    <property type="match status" value="1"/>
</dbReference>
<dbReference type="InterPro" id="IPR038721">
    <property type="entry name" value="IS701-like_DDE_dom"/>
</dbReference>
<keyword evidence="4" id="KW-1185">Reference proteome</keyword>
<dbReference type="NCBIfam" id="NF041680">
    <property type="entry name" value="transp_NF041680"/>
    <property type="match status" value="1"/>
</dbReference>
<feature type="compositionally biased region" description="Basic residues" evidence="1">
    <location>
        <begin position="470"/>
        <end position="490"/>
    </location>
</feature>
<proteinExistence type="predicted"/>
<dbReference type="AlphaFoldDB" id="B4W247"/>
<dbReference type="InterPro" id="IPR012337">
    <property type="entry name" value="RNaseH-like_sf"/>
</dbReference>
<sequence>MPHCDCNKIIEQFQQFRQKLYTIIPHRRDAVMDLIDALSSNQTARSPVQVTLNPLFKRNYSTFYKAIQQFKFNLGERKDSHLNTTTETIKTQQSLLPLIASIIPTPVERAFYLFGLDVTPRARPHAVTMAERGFIHQPNTIKGNKPINIGYSYSILSLLPERTDFDNAPWCLPLSAQRVLPEQKSTEAGTLQFQEALSHLDLPQNSLSVLVADSDYSSSSFLKQNLSDDNVVIITRVRRNRVFYRHPGDCRVKTKRRGHPQWYGNKFDLKDESTWHSPDQTSTTQLTARSGRVLNINISCWQQMLMRGTKEFPLHQYPFTLLKIQVSDQQGKSLWSPMWLIAIGQRRSELSCLDIYHAYRQRFDLEHFFRFGKQRLLMAAFQTPEVGHEENWIQLTLLAYIQLWLTKDLAQHLPRPWERYLPQTSHSSITPTAVQRDFIRIISVVGTPAKTPQTRGYSPGRFPGTSLPPRQRHPVLKKDKTRGKNSPRAS</sequence>
<protein>
    <recommendedName>
        <fullName evidence="2">Transposase IS701-like DDE domain-containing protein</fullName>
    </recommendedName>
</protein>
<accession>B4W247</accession>
<evidence type="ECO:0000313" key="4">
    <source>
        <dbReference type="Proteomes" id="UP000003835"/>
    </source>
</evidence>
<dbReference type="RefSeq" id="WP_006105389.1">
    <property type="nucleotide sequence ID" value="NZ_DS989852.1"/>
</dbReference>
<evidence type="ECO:0000313" key="3">
    <source>
        <dbReference type="EMBL" id="EDX71679.1"/>
    </source>
</evidence>
<dbReference type="HOGENOM" id="CLU_046116_2_0_3"/>
<name>B4W247_9CYAN</name>
<evidence type="ECO:0000259" key="2">
    <source>
        <dbReference type="Pfam" id="PF13546"/>
    </source>
</evidence>
<dbReference type="eggNOG" id="COG3385">
    <property type="taxonomic scope" value="Bacteria"/>
</dbReference>
<reference evidence="3 4" key="1">
    <citation type="submission" date="2008-07" db="EMBL/GenBank/DDBJ databases">
        <authorList>
            <person name="Tandeau de Marsac N."/>
            <person name="Ferriera S."/>
            <person name="Johnson J."/>
            <person name="Kravitz S."/>
            <person name="Beeson K."/>
            <person name="Sutton G."/>
            <person name="Rogers Y.-H."/>
            <person name="Friedman R."/>
            <person name="Frazier M."/>
            <person name="Venter J.C."/>
        </authorList>
    </citation>
    <scope>NUCLEOTIDE SEQUENCE [LARGE SCALE GENOMIC DNA]</scope>
    <source>
        <strain evidence="3 4">PCC 7420</strain>
    </source>
</reference>